<sequence>AFLIWAYTPVPAFESVAVDAPAPDYWPTHGWKYSTPDEQGMNSETLAEMITFYNDAAAENPELYIDSLTVIRNGYIVAEFYNNPLYPRDEMHIVHSVTKSIVSTLIGIAIDRGFIDSVDVPLVDIFAGREIQSLDERKRALTIRHLLSMTTGLHSRDSYIYGYEGLFALQHSDDWLQFALDLPMAATPGERFDYSNISTFVLSTVIMETTGMDTLAFAREYVFGPLGITDVKWEWNSAGQAIAWARMWLKPNDMAKIGLLYLQHGQWD</sequence>
<dbReference type="Pfam" id="PF00144">
    <property type="entry name" value="Beta-lactamase"/>
    <property type="match status" value="1"/>
</dbReference>
<feature type="domain" description="Beta-lactamase-related" evidence="1">
    <location>
        <begin position="70"/>
        <end position="251"/>
    </location>
</feature>
<accession>X0UUK9</accession>
<comment type="caution">
    <text evidence="2">The sequence shown here is derived from an EMBL/GenBank/DDBJ whole genome shotgun (WGS) entry which is preliminary data.</text>
</comment>
<feature type="non-terminal residue" evidence="2">
    <location>
        <position position="268"/>
    </location>
</feature>
<dbReference type="InterPro" id="IPR001466">
    <property type="entry name" value="Beta-lactam-related"/>
</dbReference>
<dbReference type="InterPro" id="IPR050789">
    <property type="entry name" value="Diverse_Enzym_Activities"/>
</dbReference>
<dbReference type="AlphaFoldDB" id="X0UUK9"/>
<proteinExistence type="predicted"/>
<evidence type="ECO:0000313" key="2">
    <source>
        <dbReference type="EMBL" id="GAG09534.1"/>
    </source>
</evidence>
<gene>
    <name evidence="2" type="ORF">S01H1_39007</name>
</gene>
<name>X0UUK9_9ZZZZ</name>
<dbReference type="PANTHER" id="PTHR43283:SF7">
    <property type="entry name" value="BETA-LACTAMASE-RELATED DOMAIN-CONTAINING PROTEIN"/>
    <property type="match status" value="1"/>
</dbReference>
<dbReference type="SUPFAM" id="SSF56601">
    <property type="entry name" value="beta-lactamase/transpeptidase-like"/>
    <property type="match status" value="1"/>
</dbReference>
<evidence type="ECO:0000259" key="1">
    <source>
        <dbReference type="Pfam" id="PF00144"/>
    </source>
</evidence>
<dbReference type="Gene3D" id="3.40.710.10">
    <property type="entry name" value="DD-peptidase/beta-lactamase superfamily"/>
    <property type="match status" value="1"/>
</dbReference>
<feature type="non-terminal residue" evidence="2">
    <location>
        <position position="1"/>
    </location>
</feature>
<dbReference type="InterPro" id="IPR012338">
    <property type="entry name" value="Beta-lactam/transpept-like"/>
</dbReference>
<dbReference type="EMBL" id="BARS01024576">
    <property type="protein sequence ID" value="GAG09534.1"/>
    <property type="molecule type" value="Genomic_DNA"/>
</dbReference>
<protein>
    <recommendedName>
        <fullName evidence="1">Beta-lactamase-related domain-containing protein</fullName>
    </recommendedName>
</protein>
<organism evidence="2">
    <name type="scientific">marine sediment metagenome</name>
    <dbReference type="NCBI Taxonomy" id="412755"/>
    <lineage>
        <taxon>unclassified sequences</taxon>
        <taxon>metagenomes</taxon>
        <taxon>ecological metagenomes</taxon>
    </lineage>
</organism>
<reference evidence="2" key="1">
    <citation type="journal article" date="2014" name="Front. Microbiol.">
        <title>High frequency of phylogenetically diverse reductive dehalogenase-homologous genes in deep subseafloor sedimentary metagenomes.</title>
        <authorList>
            <person name="Kawai M."/>
            <person name="Futagami T."/>
            <person name="Toyoda A."/>
            <person name="Takaki Y."/>
            <person name="Nishi S."/>
            <person name="Hori S."/>
            <person name="Arai W."/>
            <person name="Tsubouchi T."/>
            <person name="Morono Y."/>
            <person name="Uchiyama I."/>
            <person name="Ito T."/>
            <person name="Fujiyama A."/>
            <person name="Inagaki F."/>
            <person name="Takami H."/>
        </authorList>
    </citation>
    <scope>NUCLEOTIDE SEQUENCE</scope>
    <source>
        <strain evidence="2">Expedition CK06-06</strain>
    </source>
</reference>
<dbReference type="PANTHER" id="PTHR43283">
    <property type="entry name" value="BETA-LACTAMASE-RELATED"/>
    <property type="match status" value="1"/>
</dbReference>